<comment type="caution">
    <text evidence="15">The sequence shown here is derived from an EMBL/GenBank/DDBJ whole genome shotgun (WGS) entry which is preliminary data.</text>
</comment>
<dbReference type="EC" id="1.4.3.16" evidence="4 11"/>
<dbReference type="GO" id="GO:0005737">
    <property type="term" value="C:cytoplasm"/>
    <property type="evidence" value="ECO:0007669"/>
    <property type="project" value="UniProtKB-SubCell"/>
</dbReference>
<dbReference type="InterPro" id="IPR005288">
    <property type="entry name" value="NadB"/>
</dbReference>
<comment type="subcellular location">
    <subcellularLocation>
        <location evidence="12">Cytoplasm</location>
    </subcellularLocation>
</comment>
<dbReference type="SUPFAM" id="SSF51905">
    <property type="entry name" value="FAD/NAD(P)-binding domain"/>
    <property type="match status" value="1"/>
</dbReference>
<keyword evidence="6 12" id="KW-0285">Flavoprotein</keyword>
<evidence type="ECO:0000313" key="16">
    <source>
        <dbReference type="Proteomes" id="UP000295689"/>
    </source>
</evidence>
<dbReference type="InterPro" id="IPR003953">
    <property type="entry name" value="FAD-dep_OxRdtase_2_FAD-bd"/>
</dbReference>
<organism evidence="15 16">
    <name type="scientific">Mesobacillus foraminis</name>
    <dbReference type="NCBI Taxonomy" id="279826"/>
    <lineage>
        <taxon>Bacteria</taxon>
        <taxon>Bacillati</taxon>
        <taxon>Bacillota</taxon>
        <taxon>Bacilli</taxon>
        <taxon>Bacillales</taxon>
        <taxon>Bacillaceae</taxon>
        <taxon>Mesobacillus</taxon>
    </lineage>
</organism>
<dbReference type="UniPathway" id="UPA00253">
    <property type="reaction ID" value="UER00326"/>
</dbReference>
<dbReference type="RefSeq" id="WP_132007466.1">
    <property type="nucleotide sequence ID" value="NZ_JABUHM010000005.1"/>
</dbReference>
<evidence type="ECO:0000256" key="7">
    <source>
        <dbReference type="ARBA" id="ARBA00022642"/>
    </source>
</evidence>
<dbReference type="PANTHER" id="PTHR42716">
    <property type="entry name" value="L-ASPARTATE OXIDASE"/>
    <property type="match status" value="1"/>
</dbReference>
<evidence type="ECO:0000256" key="8">
    <source>
        <dbReference type="ARBA" id="ARBA00022827"/>
    </source>
</evidence>
<dbReference type="AlphaFoldDB" id="A0A4R2BDV6"/>
<keyword evidence="7 12" id="KW-0662">Pyridine nucleotide biosynthesis</keyword>
<gene>
    <name evidence="15" type="ORF">EV146_107278</name>
</gene>
<dbReference type="EMBL" id="SLVV01000007">
    <property type="protein sequence ID" value="TCN24575.1"/>
    <property type="molecule type" value="Genomic_DNA"/>
</dbReference>
<dbReference type="Gene3D" id="1.20.58.100">
    <property type="entry name" value="Fumarate reductase/succinate dehydrogenase flavoprotein-like, C-terminal domain"/>
    <property type="match status" value="1"/>
</dbReference>
<keyword evidence="8 12" id="KW-0274">FAD</keyword>
<evidence type="ECO:0000259" key="14">
    <source>
        <dbReference type="Pfam" id="PF02910"/>
    </source>
</evidence>
<comment type="pathway">
    <text evidence="2 12">Cofactor biosynthesis; NAD(+) biosynthesis; iminoaspartate from L-aspartate (oxidase route): step 1/1.</text>
</comment>
<comment type="similarity">
    <text evidence="3 12">Belongs to the FAD-dependent oxidoreductase 2 family. NadB subfamily.</text>
</comment>
<dbReference type="NCBIfam" id="NF005978">
    <property type="entry name" value="PRK08071.1"/>
    <property type="match status" value="1"/>
</dbReference>
<evidence type="ECO:0000256" key="2">
    <source>
        <dbReference type="ARBA" id="ARBA00004950"/>
    </source>
</evidence>
<dbReference type="SUPFAM" id="SSF46977">
    <property type="entry name" value="Succinate dehydrogenase/fumarate reductase flavoprotein C-terminal domain"/>
    <property type="match status" value="1"/>
</dbReference>
<evidence type="ECO:0000259" key="13">
    <source>
        <dbReference type="Pfam" id="PF00890"/>
    </source>
</evidence>
<evidence type="ECO:0000256" key="5">
    <source>
        <dbReference type="ARBA" id="ARBA00021901"/>
    </source>
</evidence>
<evidence type="ECO:0000256" key="9">
    <source>
        <dbReference type="ARBA" id="ARBA00023002"/>
    </source>
</evidence>
<protein>
    <recommendedName>
        <fullName evidence="5 11">L-aspartate oxidase</fullName>
        <ecNumber evidence="4 11">1.4.3.16</ecNumber>
    </recommendedName>
</protein>
<feature type="domain" description="FAD-dependent oxidoreductase 2 FAD-binding" evidence="13">
    <location>
        <begin position="5"/>
        <end position="371"/>
    </location>
</feature>
<sequence length="528" mass="57928">MKQSDVLIVGSGIAALQLASTLRSDLNVMVLTKSGLLNSNSHKAQGGVAAALGKNDDPYLHYIDTVEAGRFHNESQRTLEMTREAPELIKGFLEGGCPFDKNEDGKLLLGMEGAHSKKRIVHSGGDATGREIVKFLSEQLGSNISVKEEIFVYELILSDEGICIGAKGMLPDGSTEIFLSDHVVLATGGCGQLYSFTSNAETVTGDGLALAFIAGAELEDMEFIQFHPTLLFVDGETKGLVSEAVRGEGAKLVTEDGRFIMEGVHPLADLAPRHIVSQTIYEYLNRGEQVYLDISQIPNFRGRFPTVSELCMNSGLDLSSGRIPVAPGSHFLMGGIRTDDIGRTTIEGLYAIGEAACTGVHGANRLASNSLLEGMVFGRRLGEWINRQPYSKSHGLGAVPLAVTHRSPLMSLPEKWELRQKMMERTGIVRERQKLTLQKEWLESFQVEELLDVCLEAYKPEKISTIFMIITAWLVNEAALARTESRGGHYRIDYPGEDNTSWMKKRIVLKRKRKKGGNSEQIKTAITT</sequence>
<name>A0A4R2BDV6_9BACI</name>
<feature type="domain" description="Fumarate reductase/succinate dehydrogenase flavoprotein-like C-terminal" evidence="14">
    <location>
        <begin position="417"/>
        <end position="514"/>
    </location>
</feature>
<dbReference type="InterPro" id="IPR015939">
    <property type="entry name" value="Fum_Rdtase/Succ_DH_flav-like_C"/>
</dbReference>
<dbReference type="GO" id="GO:0033765">
    <property type="term" value="F:steroid dehydrogenase activity, acting on the CH-CH group of donors"/>
    <property type="evidence" value="ECO:0007669"/>
    <property type="project" value="UniProtKB-ARBA"/>
</dbReference>
<evidence type="ECO:0000256" key="12">
    <source>
        <dbReference type="RuleBase" id="RU362049"/>
    </source>
</evidence>
<dbReference type="Pfam" id="PF02910">
    <property type="entry name" value="Succ_DH_flav_C"/>
    <property type="match status" value="1"/>
</dbReference>
<comment type="function">
    <text evidence="12">Catalyzes the oxidation of L-aspartate to iminoaspartate.</text>
</comment>
<comment type="cofactor">
    <cofactor evidence="1 12">
        <name>FAD</name>
        <dbReference type="ChEBI" id="CHEBI:57692"/>
    </cofactor>
</comment>
<reference evidence="15 16" key="1">
    <citation type="journal article" date="2015" name="Stand. Genomic Sci.">
        <title>Genomic Encyclopedia of Bacterial and Archaeal Type Strains, Phase III: the genomes of soil and plant-associated and newly described type strains.</title>
        <authorList>
            <person name="Whitman W.B."/>
            <person name="Woyke T."/>
            <person name="Klenk H.P."/>
            <person name="Zhou Y."/>
            <person name="Lilburn T.G."/>
            <person name="Beck B.J."/>
            <person name="De Vos P."/>
            <person name="Vandamme P."/>
            <person name="Eisen J.A."/>
            <person name="Garrity G."/>
            <person name="Hugenholtz P."/>
            <person name="Kyrpides N.C."/>
        </authorList>
    </citation>
    <scope>NUCLEOTIDE SEQUENCE [LARGE SCALE GENOMIC DNA]</scope>
    <source>
        <strain evidence="15 16">CV53</strain>
    </source>
</reference>
<proteinExistence type="inferred from homology"/>
<dbReference type="Pfam" id="PF00890">
    <property type="entry name" value="FAD_binding_2"/>
    <property type="match status" value="1"/>
</dbReference>
<dbReference type="InterPro" id="IPR027477">
    <property type="entry name" value="Succ_DH/fumarate_Rdtase_cat_sf"/>
</dbReference>
<keyword evidence="9 12" id="KW-0560">Oxidoreductase</keyword>
<dbReference type="InterPro" id="IPR036188">
    <property type="entry name" value="FAD/NAD-bd_sf"/>
</dbReference>
<dbReference type="FunFam" id="3.90.700.10:FF:000002">
    <property type="entry name" value="L-aspartate oxidase"/>
    <property type="match status" value="1"/>
</dbReference>
<comment type="catalytic activity">
    <reaction evidence="10">
        <text>L-aspartate + O2 = iminosuccinate + H2O2</text>
        <dbReference type="Rhea" id="RHEA:25876"/>
        <dbReference type="ChEBI" id="CHEBI:15379"/>
        <dbReference type="ChEBI" id="CHEBI:16240"/>
        <dbReference type="ChEBI" id="CHEBI:29991"/>
        <dbReference type="ChEBI" id="CHEBI:77875"/>
        <dbReference type="EC" id="1.4.3.16"/>
    </reaction>
    <physiologicalReaction direction="left-to-right" evidence="10">
        <dbReference type="Rhea" id="RHEA:25877"/>
    </physiologicalReaction>
</comment>
<dbReference type="Gene3D" id="3.50.50.60">
    <property type="entry name" value="FAD/NAD(P)-binding domain"/>
    <property type="match status" value="1"/>
</dbReference>
<dbReference type="SUPFAM" id="SSF56425">
    <property type="entry name" value="Succinate dehydrogenase/fumarate reductase flavoprotein, catalytic domain"/>
    <property type="match status" value="1"/>
</dbReference>
<evidence type="ECO:0000256" key="11">
    <source>
        <dbReference type="NCBIfam" id="TIGR00551"/>
    </source>
</evidence>
<dbReference type="Proteomes" id="UP000295689">
    <property type="component" value="Unassembled WGS sequence"/>
</dbReference>
<evidence type="ECO:0000313" key="15">
    <source>
        <dbReference type="EMBL" id="TCN24575.1"/>
    </source>
</evidence>
<evidence type="ECO:0000256" key="1">
    <source>
        <dbReference type="ARBA" id="ARBA00001974"/>
    </source>
</evidence>
<accession>A0A4R2BDV6</accession>
<dbReference type="NCBIfam" id="TIGR00551">
    <property type="entry name" value="nadB"/>
    <property type="match status" value="1"/>
</dbReference>
<dbReference type="PANTHER" id="PTHR42716:SF2">
    <property type="entry name" value="L-ASPARTATE OXIDASE, CHLOROPLASTIC"/>
    <property type="match status" value="1"/>
</dbReference>
<keyword evidence="16" id="KW-1185">Reference proteome</keyword>
<evidence type="ECO:0000256" key="6">
    <source>
        <dbReference type="ARBA" id="ARBA00022630"/>
    </source>
</evidence>
<evidence type="ECO:0000256" key="3">
    <source>
        <dbReference type="ARBA" id="ARBA00008562"/>
    </source>
</evidence>
<evidence type="ECO:0000256" key="10">
    <source>
        <dbReference type="ARBA" id="ARBA00048305"/>
    </source>
</evidence>
<evidence type="ECO:0000256" key="4">
    <source>
        <dbReference type="ARBA" id="ARBA00012173"/>
    </source>
</evidence>
<dbReference type="InterPro" id="IPR037099">
    <property type="entry name" value="Fum_R/Succ_DH_flav-like_C_sf"/>
</dbReference>
<dbReference type="GO" id="GO:0008734">
    <property type="term" value="F:L-aspartate oxidase activity"/>
    <property type="evidence" value="ECO:0007669"/>
    <property type="project" value="UniProtKB-UniRule"/>
</dbReference>
<dbReference type="Gene3D" id="3.90.700.10">
    <property type="entry name" value="Succinate dehydrogenase/fumarate reductase flavoprotein, catalytic domain"/>
    <property type="match status" value="1"/>
</dbReference>
<dbReference type="GO" id="GO:0034628">
    <property type="term" value="P:'de novo' NAD+ biosynthetic process from L-aspartate"/>
    <property type="evidence" value="ECO:0007669"/>
    <property type="project" value="TreeGrafter"/>
</dbReference>